<evidence type="ECO:0000256" key="3">
    <source>
        <dbReference type="SAM" id="MobiDB-lite"/>
    </source>
</evidence>
<dbReference type="PROSITE" id="PS50102">
    <property type="entry name" value="RRM"/>
    <property type="match status" value="1"/>
</dbReference>
<evidence type="ECO:0000313" key="6">
    <source>
        <dbReference type="Proteomes" id="UP000078561"/>
    </source>
</evidence>
<sequence length="342" mass="38130">MSLSDFLADESSGSWADEMSDLPTALGREEGGAFGGSGGGRFDDLPRGPARNNGDRFGGDREGGFREREGGFREREGGFREREGGFREREGGFRDGGFRDGGFREQRGGDRERSFPPRAPAALPTEPPFTAHIANLSFDVNDDDLAEFFSGMKIAHLRILRDRESDRSKGYGYIEFEDLDSLKAALEMSGEPLQSRAIRVNVADPPKERTDRPERQDRTSVGTWRREGPVVLPERERPERSGGFRERQDRPERTFGDRRSDTSWSGGAFAGNRRRDAPAPAERPRLNLLPRTAPGNKADEAGAKSNKSSPFGQAKPVDTNKVLDRVEDKMQHLKVNDDKKEE</sequence>
<dbReference type="AlphaFoldDB" id="A0A163MNA6"/>
<evidence type="ECO:0000256" key="1">
    <source>
        <dbReference type="ARBA" id="ARBA00022884"/>
    </source>
</evidence>
<dbReference type="PANTHER" id="PTHR23236">
    <property type="entry name" value="EUKARYOTIC TRANSLATION INITIATION FACTOR 4B/4H"/>
    <property type="match status" value="1"/>
</dbReference>
<dbReference type="EMBL" id="LT554635">
    <property type="protein sequence ID" value="SAM06807.1"/>
    <property type="molecule type" value="Genomic_DNA"/>
</dbReference>
<organism evidence="5">
    <name type="scientific">Absidia glauca</name>
    <name type="common">Pin mould</name>
    <dbReference type="NCBI Taxonomy" id="4829"/>
    <lineage>
        <taxon>Eukaryota</taxon>
        <taxon>Fungi</taxon>
        <taxon>Fungi incertae sedis</taxon>
        <taxon>Mucoromycota</taxon>
        <taxon>Mucoromycotina</taxon>
        <taxon>Mucoromycetes</taxon>
        <taxon>Mucorales</taxon>
        <taxon>Cunninghamellaceae</taxon>
        <taxon>Absidia</taxon>
    </lineage>
</organism>
<evidence type="ECO:0000256" key="2">
    <source>
        <dbReference type="PROSITE-ProRule" id="PRU00176"/>
    </source>
</evidence>
<dbReference type="InParanoid" id="A0A163MNA6"/>
<gene>
    <name evidence="5" type="primary">ABSGL_12527.1 scaffold 12955</name>
</gene>
<feature type="region of interest" description="Disordered" evidence="3">
    <location>
        <begin position="1"/>
        <end position="127"/>
    </location>
</feature>
<dbReference type="Gene3D" id="3.30.70.330">
    <property type="match status" value="1"/>
</dbReference>
<dbReference type="GO" id="GO:0003723">
    <property type="term" value="F:RNA binding"/>
    <property type="evidence" value="ECO:0007669"/>
    <property type="project" value="UniProtKB-UniRule"/>
</dbReference>
<evidence type="ECO:0000259" key="4">
    <source>
        <dbReference type="PROSITE" id="PS50102"/>
    </source>
</evidence>
<dbReference type="InterPro" id="IPR000504">
    <property type="entry name" value="RRM_dom"/>
</dbReference>
<keyword evidence="1 2" id="KW-0694">RNA-binding</keyword>
<protein>
    <recommendedName>
        <fullName evidence="4">RRM domain-containing protein</fullName>
    </recommendedName>
</protein>
<dbReference type="OrthoDB" id="48651at2759"/>
<dbReference type="InterPro" id="IPR035979">
    <property type="entry name" value="RBD_domain_sf"/>
</dbReference>
<feature type="compositionally biased region" description="Basic and acidic residues" evidence="3">
    <location>
        <begin position="53"/>
        <end position="115"/>
    </location>
</feature>
<dbReference type="PANTHER" id="PTHR23236:SF11">
    <property type="entry name" value="EUKARYOTIC TRANSLATION INITIATION FACTOR 4H"/>
    <property type="match status" value="1"/>
</dbReference>
<accession>A0A163MNA6</accession>
<dbReference type="FunCoup" id="A0A163MNA6">
    <property type="interactions" value="840"/>
</dbReference>
<feature type="compositionally biased region" description="Basic and acidic residues" evidence="3">
    <location>
        <begin position="273"/>
        <end position="285"/>
    </location>
</feature>
<dbReference type="InterPro" id="IPR012677">
    <property type="entry name" value="Nucleotide-bd_a/b_plait_sf"/>
</dbReference>
<dbReference type="STRING" id="4829.A0A163MNA6"/>
<dbReference type="SMART" id="SM00360">
    <property type="entry name" value="RRM"/>
    <property type="match status" value="1"/>
</dbReference>
<name>A0A163MNA6_ABSGL</name>
<dbReference type="SUPFAM" id="SSF54928">
    <property type="entry name" value="RNA-binding domain, RBD"/>
    <property type="match status" value="1"/>
</dbReference>
<feature type="compositionally biased region" description="Basic and acidic residues" evidence="3">
    <location>
        <begin position="321"/>
        <end position="342"/>
    </location>
</feature>
<keyword evidence="6" id="KW-1185">Reference proteome</keyword>
<feature type="compositionally biased region" description="Basic and acidic residues" evidence="3">
    <location>
        <begin position="205"/>
        <end position="261"/>
    </location>
</feature>
<evidence type="ECO:0000313" key="5">
    <source>
        <dbReference type="EMBL" id="SAM06807.1"/>
    </source>
</evidence>
<dbReference type="OMA" id="EFFGCIN"/>
<dbReference type="Proteomes" id="UP000078561">
    <property type="component" value="Unassembled WGS sequence"/>
</dbReference>
<feature type="domain" description="RRM" evidence="4">
    <location>
        <begin position="129"/>
        <end position="205"/>
    </location>
</feature>
<dbReference type="Pfam" id="PF00076">
    <property type="entry name" value="RRM_1"/>
    <property type="match status" value="1"/>
</dbReference>
<feature type="region of interest" description="Disordered" evidence="3">
    <location>
        <begin position="190"/>
        <end position="342"/>
    </location>
</feature>
<reference evidence="5" key="1">
    <citation type="submission" date="2016-04" db="EMBL/GenBank/DDBJ databases">
        <authorList>
            <person name="Evans L.H."/>
            <person name="Alamgir A."/>
            <person name="Owens N."/>
            <person name="Weber N.D."/>
            <person name="Virtaneva K."/>
            <person name="Barbian K."/>
            <person name="Babar A."/>
            <person name="Rosenke K."/>
        </authorList>
    </citation>
    <scope>NUCLEOTIDE SEQUENCE [LARGE SCALE GENOMIC DNA]</scope>
    <source>
        <strain evidence="5">CBS 101.48</strain>
    </source>
</reference>
<proteinExistence type="predicted"/>